<dbReference type="RefSeq" id="WP_063166818.1">
    <property type="nucleotide sequence ID" value="NZ_CP014342.1"/>
</dbReference>
<sequence length="134" mass="15256">MKHVIMIRTMTIMKTADILKAMDITEQLANEVGFLPRDCLFLRLATEEACTNAYEYCQKTGRLPFRIFWKMDTTQFTIIVKQRGGCFSVAKTDGVNTGPRGRGLQLIAHIVDDVYVKRTGNNVLLCMCKCKKNE</sequence>
<dbReference type="InterPro" id="IPR003594">
    <property type="entry name" value="HATPase_dom"/>
</dbReference>
<evidence type="ECO:0000313" key="2">
    <source>
        <dbReference type="EMBL" id="AMX84638.1"/>
    </source>
</evidence>
<feature type="domain" description="Histidine kinase/HSP90-like ATPase" evidence="1">
    <location>
        <begin position="19"/>
        <end position="127"/>
    </location>
</feature>
<dbReference type="EMBL" id="CP014342">
    <property type="protein sequence ID" value="AMX84638.1"/>
    <property type="molecule type" value="Genomic_DNA"/>
</dbReference>
<dbReference type="Proteomes" id="UP000076226">
    <property type="component" value="Chromosome"/>
</dbReference>
<dbReference type="InterPro" id="IPR036890">
    <property type="entry name" value="HATPase_C_sf"/>
</dbReference>
<accession>A0ABN4NIV2</accession>
<organism evidence="2 3">
    <name type="scientific">Geobacillus subterraneus</name>
    <dbReference type="NCBI Taxonomy" id="129338"/>
    <lineage>
        <taxon>Bacteria</taxon>
        <taxon>Bacillati</taxon>
        <taxon>Bacillota</taxon>
        <taxon>Bacilli</taxon>
        <taxon>Bacillales</taxon>
        <taxon>Anoxybacillaceae</taxon>
        <taxon>Geobacillus</taxon>
    </lineage>
</organism>
<gene>
    <name evidence="2" type="ORF">GS3922_13830</name>
</gene>
<reference evidence="2 3" key="1">
    <citation type="submission" date="2016-02" db="EMBL/GenBank/DDBJ databases">
        <title>Complete genome sequence of Geobacillus subterraneus KCTC 3922T.</title>
        <authorList>
            <person name="Lee D.-W."/>
            <person name="Lee Y.-J."/>
            <person name="Lee S.-J."/>
            <person name="Park G.-S."/>
            <person name="Lee S.-J."/>
            <person name="Shin J.-H."/>
        </authorList>
    </citation>
    <scope>NUCLEOTIDE SEQUENCE [LARGE SCALE GENOMIC DNA]</scope>
    <source>
        <strain evidence="2 3">KCTC 3922</strain>
    </source>
</reference>
<dbReference type="SUPFAM" id="SSF55874">
    <property type="entry name" value="ATPase domain of HSP90 chaperone/DNA topoisomerase II/histidine kinase"/>
    <property type="match status" value="1"/>
</dbReference>
<dbReference type="CDD" id="cd16936">
    <property type="entry name" value="HATPase_RsbW-like"/>
    <property type="match status" value="1"/>
</dbReference>
<dbReference type="Pfam" id="PF13581">
    <property type="entry name" value="HATPase_c_2"/>
    <property type="match status" value="1"/>
</dbReference>
<evidence type="ECO:0000313" key="3">
    <source>
        <dbReference type="Proteomes" id="UP000076226"/>
    </source>
</evidence>
<keyword evidence="3" id="KW-1185">Reference proteome</keyword>
<dbReference type="Gene3D" id="3.30.565.10">
    <property type="entry name" value="Histidine kinase-like ATPase, C-terminal domain"/>
    <property type="match status" value="1"/>
</dbReference>
<protein>
    <submittedName>
        <fullName evidence="2">Anti-sigma regulatory factor</fullName>
    </submittedName>
</protein>
<name>A0ABN4NIV2_9BACL</name>
<evidence type="ECO:0000259" key="1">
    <source>
        <dbReference type="Pfam" id="PF13581"/>
    </source>
</evidence>
<proteinExistence type="predicted"/>